<accession>A0A7I8IGZ4</accession>
<dbReference type="EMBL" id="LR743590">
    <property type="protein sequence ID" value="CAA2617275.1"/>
    <property type="molecule type" value="Genomic_DNA"/>
</dbReference>
<proteinExistence type="predicted"/>
<sequence>MLQCTVLLTCLVVILCWHSL</sequence>
<dbReference type="EMBL" id="CACVBZ020000002">
    <property type="protein sequence ID" value="CAB1184508.1"/>
    <property type="molecule type" value="Genomic_DNA"/>
</dbReference>
<dbReference type="EMBL" id="LR746266">
    <property type="protein sequence ID" value="CAA7392950.1"/>
    <property type="molecule type" value="Genomic_DNA"/>
</dbReference>
<dbReference type="Proteomes" id="UP000663760">
    <property type="component" value="Unassembled WGS sequence"/>
</dbReference>
<organism evidence="1">
    <name type="scientific">Spirodela intermedia</name>
    <name type="common">Intermediate duckweed</name>
    <dbReference type="NCBI Taxonomy" id="51605"/>
    <lineage>
        <taxon>Eukaryota</taxon>
        <taxon>Viridiplantae</taxon>
        <taxon>Streptophyta</taxon>
        <taxon>Embryophyta</taxon>
        <taxon>Tracheophyta</taxon>
        <taxon>Spermatophyta</taxon>
        <taxon>Magnoliopsida</taxon>
        <taxon>Liliopsida</taxon>
        <taxon>Araceae</taxon>
        <taxon>Lemnoideae</taxon>
        <taxon>Spirodela</taxon>
    </lineage>
</organism>
<dbReference type="AlphaFoldDB" id="A0A7I8IGZ4"/>
<evidence type="ECO:0000313" key="1">
    <source>
        <dbReference type="EMBL" id="CAA2617275.1"/>
    </source>
</evidence>
<evidence type="ECO:0000313" key="3">
    <source>
        <dbReference type="EMBL" id="CAB1184508.1"/>
    </source>
</evidence>
<reference evidence="1" key="1">
    <citation type="submission" date="2019-12" db="EMBL/GenBank/DDBJ databases">
        <authorList>
            <person name="Scholz U."/>
            <person name="Mascher M."/>
            <person name="Fiebig A."/>
        </authorList>
    </citation>
    <scope>NUCLEOTIDE SEQUENCE</scope>
</reference>
<keyword evidence="4" id="KW-1185">Reference proteome</keyword>
<evidence type="ECO:0000313" key="2">
    <source>
        <dbReference type="EMBL" id="CAA7392950.1"/>
    </source>
</evidence>
<gene>
    <name evidence="1" type="ORF">SI7747_03003444</name>
    <name evidence="2" type="ORF">SI8410_03003781</name>
    <name evidence="3" type="ORF">SI8410_UN001898</name>
</gene>
<protein>
    <submittedName>
        <fullName evidence="1">Uncharacterized protein</fullName>
    </submittedName>
</protein>
<evidence type="ECO:0000313" key="4">
    <source>
        <dbReference type="Proteomes" id="UP000663760"/>
    </source>
</evidence>
<name>A0A7I8IGZ4_SPIIN</name>